<feature type="compositionally biased region" description="Gly residues" evidence="1">
    <location>
        <begin position="94"/>
        <end position="112"/>
    </location>
</feature>
<evidence type="ECO:0000259" key="2">
    <source>
        <dbReference type="Pfam" id="PF01471"/>
    </source>
</evidence>
<protein>
    <submittedName>
        <fullName evidence="3">Peptidoglycan-binding protein</fullName>
    </submittedName>
</protein>
<dbReference type="KEGG" id="spad:DVK44_35415"/>
<organism evidence="3 4">
    <name type="scientific">Streptomyces paludis</name>
    <dbReference type="NCBI Taxonomy" id="2282738"/>
    <lineage>
        <taxon>Bacteria</taxon>
        <taxon>Bacillati</taxon>
        <taxon>Actinomycetota</taxon>
        <taxon>Actinomycetes</taxon>
        <taxon>Kitasatosporales</taxon>
        <taxon>Streptomycetaceae</taxon>
        <taxon>Streptomyces</taxon>
    </lineage>
</organism>
<feature type="domain" description="Peptidoglycan binding-like" evidence="2">
    <location>
        <begin position="208"/>
        <end position="266"/>
    </location>
</feature>
<dbReference type="SUPFAM" id="SSF47090">
    <property type="entry name" value="PGBD-like"/>
    <property type="match status" value="1"/>
</dbReference>
<feature type="compositionally biased region" description="Basic and acidic residues" evidence="1">
    <location>
        <begin position="40"/>
        <end position="56"/>
    </location>
</feature>
<evidence type="ECO:0000313" key="4">
    <source>
        <dbReference type="Proteomes" id="UP000253868"/>
    </source>
</evidence>
<evidence type="ECO:0000313" key="3">
    <source>
        <dbReference type="EMBL" id="AXG82149.1"/>
    </source>
</evidence>
<dbReference type="InterPro" id="IPR002477">
    <property type="entry name" value="Peptidoglycan-bd-like"/>
</dbReference>
<dbReference type="Proteomes" id="UP000253868">
    <property type="component" value="Chromosome"/>
</dbReference>
<dbReference type="InterPro" id="IPR036365">
    <property type="entry name" value="PGBD-like_sf"/>
</dbReference>
<dbReference type="OrthoDB" id="4226197at2"/>
<evidence type="ECO:0000256" key="1">
    <source>
        <dbReference type="SAM" id="MobiDB-lite"/>
    </source>
</evidence>
<keyword evidence="4" id="KW-1185">Reference proteome</keyword>
<dbReference type="Pfam" id="PF01471">
    <property type="entry name" value="PG_binding_1"/>
    <property type="match status" value="1"/>
</dbReference>
<sequence>MEEAEVTGDSEHRRPARRAVFEPTHVIRPRRPKPFSDFSELFRPEDPEDGRGEGWERVPVGGPPPAADRDDALDTEELPPVAPGRAARAVGGRDLPGGRGAAPATGAGGPGGGRREDRGEGRVRGGWPWQGGNRAVVAVAGAAVAGFGAALLLTWNGTGSESRAAEPPATLPTSAPPVSEAPPAPADPAPPTASAPAGTVGVLRQGDSGPQVTEVQERLLRIPDVYTGGSVSGVYDTELTEAIGRFQVWYGIRGDESGVYGDNTRRDLESRTGF</sequence>
<dbReference type="AlphaFoldDB" id="A0A345HZM5"/>
<accession>A0A345HZM5</accession>
<dbReference type="Gene3D" id="1.10.101.10">
    <property type="entry name" value="PGBD-like superfamily/PGBD"/>
    <property type="match status" value="1"/>
</dbReference>
<feature type="region of interest" description="Disordered" evidence="1">
    <location>
        <begin position="159"/>
        <end position="211"/>
    </location>
</feature>
<reference evidence="4" key="1">
    <citation type="submission" date="2018-07" db="EMBL/GenBank/DDBJ databases">
        <authorList>
            <person name="Zhao J."/>
        </authorList>
    </citation>
    <scope>NUCLEOTIDE SEQUENCE [LARGE SCALE GENOMIC DNA]</scope>
    <source>
        <strain evidence="4">GSSD-12</strain>
    </source>
</reference>
<feature type="compositionally biased region" description="Basic and acidic residues" evidence="1">
    <location>
        <begin position="113"/>
        <end position="123"/>
    </location>
</feature>
<feature type="compositionally biased region" description="Low complexity" evidence="1">
    <location>
        <begin position="83"/>
        <end position="93"/>
    </location>
</feature>
<name>A0A345HZM5_9ACTN</name>
<feature type="region of interest" description="Disordered" evidence="1">
    <location>
        <begin position="1"/>
        <end position="130"/>
    </location>
</feature>
<gene>
    <name evidence="3" type="ORF">DVK44_35415</name>
</gene>
<dbReference type="EMBL" id="CP031194">
    <property type="protein sequence ID" value="AXG82149.1"/>
    <property type="molecule type" value="Genomic_DNA"/>
</dbReference>
<proteinExistence type="predicted"/>
<feature type="compositionally biased region" description="Pro residues" evidence="1">
    <location>
        <begin position="179"/>
        <end position="193"/>
    </location>
</feature>
<dbReference type="InterPro" id="IPR036366">
    <property type="entry name" value="PGBDSf"/>
</dbReference>